<evidence type="ECO:0000313" key="2">
    <source>
        <dbReference type="Proteomes" id="UP000652477"/>
    </source>
</evidence>
<proteinExistence type="predicted"/>
<dbReference type="Proteomes" id="UP000652477">
    <property type="component" value="Unassembled WGS sequence"/>
</dbReference>
<accession>A0A923LH55</accession>
<reference evidence="1" key="1">
    <citation type="submission" date="2020-08" db="EMBL/GenBank/DDBJ databases">
        <title>Genome public.</title>
        <authorList>
            <person name="Liu C."/>
            <person name="Sun Q."/>
        </authorList>
    </citation>
    <scope>NUCLEOTIDE SEQUENCE</scope>
    <source>
        <strain evidence="1">NSJ-55</strain>
    </source>
</reference>
<protein>
    <submittedName>
        <fullName evidence="1">Uncharacterized protein</fullName>
    </submittedName>
</protein>
<comment type="caution">
    <text evidence="1">The sequence shown here is derived from an EMBL/GenBank/DDBJ whole genome shotgun (WGS) entry which is preliminary data.</text>
</comment>
<dbReference type="EMBL" id="JACOPF010000001">
    <property type="protein sequence ID" value="MBC5688190.1"/>
    <property type="molecule type" value="Genomic_DNA"/>
</dbReference>
<evidence type="ECO:0000313" key="1">
    <source>
        <dbReference type="EMBL" id="MBC5688190.1"/>
    </source>
</evidence>
<dbReference type="AlphaFoldDB" id="A0A923LH55"/>
<keyword evidence="2" id="KW-1185">Reference proteome</keyword>
<gene>
    <name evidence="1" type="ORF">H8S37_04480</name>
</gene>
<organism evidence="1 2">
    <name type="scientific">Mediterraneibacter hominis</name>
    <dbReference type="NCBI Taxonomy" id="2763054"/>
    <lineage>
        <taxon>Bacteria</taxon>
        <taxon>Bacillati</taxon>
        <taxon>Bacillota</taxon>
        <taxon>Clostridia</taxon>
        <taxon>Lachnospirales</taxon>
        <taxon>Lachnospiraceae</taxon>
        <taxon>Mediterraneibacter</taxon>
    </lineage>
</organism>
<sequence length="275" mass="32543">MKSDIQFNTIIPIEHTTNYEYICSGRLFTRIPNELIQRNLKKRHGIHNILYAVYLLLDRYSTREHVVQISIGKLLDLSGHKYTRNVKTSVFYEVIKCLYFLEQSNYIETDICDYQTFQNSIDRKTLITIRLIYDRFNITQNYTHIRWNDYDKIMNLTSSNSKHLSKDSLLFIYLYVCSYIGTRPKNMPISEFPEAFWKSLNVINLETGMSRPSIIQYLKILCEGTNPLLIKMDVKARHKSNAAFQNFPNIYVLNREGYREELNAAYTKLLNKITK</sequence>
<name>A0A923LH55_9FIRM</name>
<dbReference type="RefSeq" id="WP_186874824.1">
    <property type="nucleotide sequence ID" value="NZ_JACOPF010000001.1"/>
</dbReference>